<feature type="chain" id="PRO_5040124822" description="Transmembrane protein" evidence="2">
    <location>
        <begin position="27"/>
        <end position="195"/>
    </location>
</feature>
<dbReference type="AlphaFoldDB" id="A0A9N8H086"/>
<reference evidence="3" key="1">
    <citation type="submission" date="2020-06" db="EMBL/GenBank/DDBJ databases">
        <authorList>
            <consortium name="Plant Systems Biology data submission"/>
        </authorList>
    </citation>
    <scope>NUCLEOTIDE SEQUENCE</scope>
    <source>
        <strain evidence="3">D6</strain>
    </source>
</reference>
<feature type="transmembrane region" description="Helical" evidence="1">
    <location>
        <begin position="140"/>
        <end position="162"/>
    </location>
</feature>
<organism evidence="3 4">
    <name type="scientific">Seminavis robusta</name>
    <dbReference type="NCBI Taxonomy" id="568900"/>
    <lineage>
        <taxon>Eukaryota</taxon>
        <taxon>Sar</taxon>
        <taxon>Stramenopiles</taxon>
        <taxon>Ochrophyta</taxon>
        <taxon>Bacillariophyta</taxon>
        <taxon>Bacillariophyceae</taxon>
        <taxon>Bacillariophycidae</taxon>
        <taxon>Naviculales</taxon>
        <taxon>Naviculaceae</taxon>
        <taxon>Seminavis</taxon>
    </lineage>
</organism>
<evidence type="ECO:0000313" key="4">
    <source>
        <dbReference type="Proteomes" id="UP001153069"/>
    </source>
</evidence>
<protein>
    <recommendedName>
        <fullName evidence="5">Transmembrane protein</fullName>
    </recommendedName>
</protein>
<keyword evidence="2" id="KW-0732">Signal</keyword>
<keyword evidence="1" id="KW-0812">Transmembrane</keyword>
<dbReference type="PROSITE" id="PS51257">
    <property type="entry name" value="PROKAR_LIPOPROTEIN"/>
    <property type="match status" value="1"/>
</dbReference>
<sequence>MQVSTWRNCLVAWFAVAASFSNTATAFSCNRFSGQSRKFAPASISLHGSPPYHGDDFAGYEEEQFDVEPGQKLASDFYGELELRNKLASLTSAATVEDGATNVNLRDDTGGSRAATLQFSNKTRLTSAAMIGTTALLVKLYWVQALVSAGLLGFYFAMVSVFSHLEAYRREAADRVSSAQQRPLGIFHHEDSGTS</sequence>
<evidence type="ECO:0000256" key="2">
    <source>
        <dbReference type="SAM" id="SignalP"/>
    </source>
</evidence>
<evidence type="ECO:0000313" key="3">
    <source>
        <dbReference type="EMBL" id="CAB9497228.1"/>
    </source>
</evidence>
<evidence type="ECO:0000256" key="1">
    <source>
        <dbReference type="SAM" id="Phobius"/>
    </source>
</evidence>
<dbReference type="Proteomes" id="UP001153069">
    <property type="component" value="Unassembled WGS sequence"/>
</dbReference>
<comment type="caution">
    <text evidence="3">The sequence shown here is derived from an EMBL/GenBank/DDBJ whole genome shotgun (WGS) entry which is preliminary data.</text>
</comment>
<accession>A0A9N8H086</accession>
<feature type="signal peptide" evidence="2">
    <location>
        <begin position="1"/>
        <end position="26"/>
    </location>
</feature>
<keyword evidence="1" id="KW-1133">Transmembrane helix</keyword>
<proteinExistence type="predicted"/>
<name>A0A9N8H086_9STRA</name>
<keyword evidence="1" id="KW-0472">Membrane</keyword>
<keyword evidence="4" id="KW-1185">Reference proteome</keyword>
<evidence type="ECO:0008006" key="5">
    <source>
        <dbReference type="Google" id="ProtNLM"/>
    </source>
</evidence>
<gene>
    <name evidence="3" type="ORF">SEMRO_16_G011790.1</name>
</gene>
<dbReference type="EMBL" id="CAICTM010000016">
    <property type="protein sequence ID" value="CAB9497228.1"/>
    <property type="molecule type" value="Genomic_DNA"/>
</dbReference>